<dbReference type="PANTHER" id="PTHR11067">
    <property type="entry name" value="INOSINE TRIPHOSPHATE PYROPHOSPHATASE/HAM1 PROTEIN"/>
    <property type="match status" value="1"/>
</dbReference>
<proteinExistence type="inferred from homology"/>
<keyword evidence="2 7" id="KW-0479">Metal-binding</keyword>
<comment type="similarity">
    <text evidence="1 7 8">Belongs to the HAM1 NTPase family.</text>
</comment>
<dbReference type="Proteomes" id="UP001497602">
    <property type="component" value="Unassembled WGS sequence"/>
</dbReference>
<evidence type="ECO:0000313" key="10">
    <source>
        <dbReference type="Proteomes" id="UP001497602"/>
    </source>
</evidence>
<feature type="binding site" evidence="7">
    <location>
        <begin position="7"/>
        <end position="12"/>
    </location>
    <ligand>
        <name>substrate</name>
    </ligand>
</feature>
<evidence type="ECO:0000256" key="6">
    <source>
        <dbReference type="ARBA" id="ARBA00023080"/>
    </source>
</evidence>
<comment type="function">
    <text evidence="7">Pyrophosphatase that catalyzes the hydrolysis of nucleoside triphosphates to their monophosphate derivatives, with a high preference for the non-canonical purine nucleotides XTP (xanthosine triphosphate), dITP (deoxyinosine triphosphate) and ITP. Seems to function as a house-cleaning enzyme that removes non-canonical purine nucleotides from the nucleotide pool, thus preventing their incorporation into DNA/RNA and avoiding chromosomal lesions.</text>
</comment>
<evidence type="ECO:0000256" key="1">
    <source>
        <dbReference type="ARBA" id="ARBA00008023"/>
    </source>
</evidence>
<keyword evidence="4 7" id="KW-0378">Hydrolase</keyword>
<comment type="caution">
    <text evidence="9">The sequence shown here is derived from an EMBL/GenBank/DDBJ whole genome shotgun (WGS) entry which is preliminary data.</text>
</comment>
<sequence length="192" mass="21303">MKLVFATNNLNKLAEVQKMLPESIELLSLKDINCNEDIEETATTLEGNAKIKANHITKNYGYNCFADDTGLEVAALNGDPGVYSARYAGEPANAENNMTKLLTELGKSQNRKAQFRTSICLNLNGEQFLFDGICIGTILENKQGEKGFGYDPVFKPEGYTKSFAQMSSEEKNSISHRGLAIKKLVQFLKKQH</sequence>
<keyword evidence="6 7" id="KW-0546">Nucleotide metabolism</keyword>
<evidence type="ECO:0000256" key="2">
    <source>
        <dbReference type="ARBA" id="ARBA00022723"/>
    </source>
</evidence>
<accession>A0ABP1FE09</accession>
<dbReference type="NCBIfam" id="NF011398">
    <property type="entry name" value="PRK14823.1"/>
    <property type="match status" value="1"/>
</dbReference>
<comment type="catalytic activity">
    <reaction evidence="7">
        <text>ITP + H2O = IMP + diphosphate + H(+)</text>
        <dbReference type="Rhea" id="RHEA:29399"/>
        <dbReference type="ChEBI" id="CHEBI:15377"/>
        <dbReference type="ChEBI" id="CHEBI:15378"/>
        <dbReference type="ChEBI" id="CHEBI:33019"/>
        <dbReference type="ChEBI" id="CHEBI:58053"/>
        <dbReference type="ChEBI" id="CHEBI:61402"/>
        <dbReference type="EC" id="3.6.1.66"/>
    </reaction>
</comment>
<evidence type="ECO:0000256" key="8">
    <source>
        <dbReference type="RuleBase" id="RU003781"/>
    </source>
</evidence>
<feature type="binding site" evidence="7">
    <location>
        <position position="39"/>
    </location>
    <ligand>
        <name>Mg(2+)</name>
        <dbReference type="ChEBI" id="CHEBI:18420"/>
    </ligand>
</feature>
<dbReference type="EMBL" id="CAXJRC010000045">
    <property type="protein sequence ID" value="CAL2108610.1"/>
    <property type="molecule type" value="Genomic_DNA"/>
</dbReference>
<feature type="active site" description="Proton acceptor" evidence="7">
    <location>
        <position position="68"/>
    </location>
</feature>
<evidence type="ECO:0000256" key="7">
    <source>
        <dbReference type="HAMAP-Rule" id="MF_01405"/>
    </source>
</evidence>
<dbReference type="EC" id="3.6.1.66" evidence="7"/>
<gene>
    <name evidence="9" type="ORF">T190115A13A_80185</name>
</gene>
<feature type="binding site" evidence="7">
    <location>
        <position position="68"/>
    </location>
    <ligand>
        <name>Mg(2+)</name>
        <dbReference type="ChEBI" id="CHEBI:18420"/>
    </ligand>
</feature>
<keyword evidence="5 7" id="KW-0460">Magnesium</keyword>
<dbReference type="InterPro" id="IPR020922">
    <property type="entry name" value="dITP/XTP_pyrophosphatase"/>
</dbReference>
<protein>
    <recommendedName>
        <fullName evidence="7">dITP/XTP pyrophosphatase</fullName>
        <ecNumber evidence="7">3.6.1.66</ecNumber>
    </recommendedName>
    <alternativeName>
        <fullName evidence="7">Non-canonical purine NTP pyrophosphatase</fullName>
    </alternativeName>
    <alternativeName>
        <fullName evidence="7">Non-standard purine NTP pyrophosphatase</fullName>
    </alternativeName>
    <alternativeName>
        <fullName evidence="7">Nucleoside-triphosphate diphosphatase</fullName>
    </alternativeName>
    <alternativeName>
        <fullName evidence="7">Nucleoside-triphosphate pyrophosphatase</fullName>
        <shortName evidence="7">NTPase</shortName>
    </alternativeName>
</protein>
<evidence type="ECO:0000256" key="3">
    <source>
        <dbReference type="ARBA" id="ARBA00022741"/>
    </source>
</evidence>
<feature type="binding site" evidence="7">
    <location>
        <begin position="148"/>
        <end position="151"/>
    </location>
    <ligand>
        <name>substrate</name>
    </ligand>
</feature>
<name>A0ABP1FE09_9FLAO</name>
<evidence type="ECO:0000256" key="5">
    <source>
        <dbReference type="ARBA" id="ARBA00022842"/>
    </source>
</evidence>
<dbReference type="CDD" id="cd00515">
    <property type="entry name" value="HAM1"/>
    <property type="match status" value="1"/>
</dbReference>
<comment type="cofactor">
    <cofactor evidence="7">
        <name>Mg(2+)</name>
        <dbReference type="ChEBI" id="CHEBI:18420"/>
    </cofactor>
    <text evidence="7">Binds 1 Mg(2+) ion per subunit.</text>
</comment>
<dbReference type="InterPro" id="IPR029001">
    <property type="entry name" value="ITPase-like_fam"/>
</dbReference>
<feature type="binding site" evidence="7">
    <location>
        <position position="69"/>
    </location>
    <ligand>
        <name>substrate</name>
    </ligand>
</feature>
<comment type="subunit">
    <text evidence="7">Homodimer.</text>
</comment>
<comment type="catalytic activity">
    <reaction evidence="7">
        <text>dITP + H2O = dIMP + diphosphate + H(+)</text>
        <dbReference type="Rhea" id="RHEA:28342"/>
        <dbReference type="ChEBI" id="CHEBI:15377"/>
        <dbReference type="ChEBI" id="CHEBI:15378"/>
        <dbReference type="ChEBI" id="CHEBI:33019"/>
        <dbReference type="ChEBI" id="CHEBI:61194"/>
        <dbReference type="ChEBI" id="CHEBI:61382"/>
        <dbReference type="EC" id="3.6.1.66"/>
    </reaction>
</comment>
<dbReference type="GO" id="GO:0036220">
    <property type="term" value="F:ITP diphosphatase activity"/>
    <property type="evidence" value="ECO:0007669"/>
    <property type="project" value="UniProtKB-EC"/>
</dbReference>
<evidence type="ECO:0000313" key="9">
    <source>
        <dbReference type="EMBL" id="CAL2108610.1"/>
    </source>
</evidence>
<feature type="binding site" evidence="7">
    <location>
        <position position="171"/>
    </location>
    <ligand>
        <name>substrate</name>
    </ligand>
</feature>
<dbReference type="NCBIfam" id="TIGR00042">
    <property type="entry name" value="RdgB/HAM1 family non-canonical purine NTP pyrophosphatase"/>
    <property type="match status" value="1"/>
</dbReference>
<feature type="binding site" evidence="7">
    <location>
        <begin position="176"/>
        <end position="177"/>
    </location>
    <ligand>
        <name>substrate</name>
    </ligand>
</feature>
<dbReference type="Gene3D" id="3.90.950.10">
    <property type="match status" value="1"/>
</dbReference>
<reference evidence="9 10" key="1">
    <citation type="submission" date="2024-05" db="EMBL/GenBank/DDBJ databases">
        <authorList>
            <person name="Duchaud E."/>
        </authorList>
    </citation>
    <scope>NUCLEOTIDE SEQUENCE [LARGE SCALE GENOMIC DNA]</scope>
    <source>
        <strain evidence="9">Ena-SAMPLE-TAB-13-05-2024-13:56:06:370-140305</strain>
    </source>
</reference>
<dbReference type="HAMAP" id="MF_01405">
    <property type="entry name" value="Non_canon_purine_NTPase"/>
    <property type="match status" value="1"/>
</dbReference>
<evidence type="ECO:0000256" key="4">
    <source>
        <dbReference type="ARBA" id="ARBA00022801"/>
    </source>
</evidence>
<dbReference type="RefSeq" id="WP_348740201.1">
    <property type="nucleotide sequence ID" value="NZ_CAXJRC010000045.1"/>
</dbReference>
<keyword evidence="10" id="KW-1185">Reference proteome</keyword>
<comment type="catalytic activity">
    <reaction evidence="7">
        <text>XTP + H2O = XMP + diphosphate + H(+)</text>
        <dbReference type="Rhea" id="RHEA:28610"/>
        <dbReference type="ChEBI" id="CHEBI:15377"/>
        <dbReference type="ChEBI" id="CHEBI:15378"/>
        <dbReference type="ChEBI" id="CHEBI:33019"/>
        <dbReference type="ChEBI" id="CHEBI:57464"/>
        <dbReference type="ChEBI" id="CHEBI:61314"/>
        <dbReference type="EC" id="3.6.1.66"/>
    </reaction>
</comment>
<keyword evidence="3 7" id="KW-0547">Nucleotide-binding</keyword>
<dbReference type="SUPFAM" id="SSF52972">
    <property type="entry name" value="ITPase-like"/>
    <property type="match status" value="1"/>
</dbReference>
<organism evidence="9 10">
    <name type="scientific">Tenacibaculum vairaonense</name>
    <dbReference type="NCBI Taxonomy" id="3137860"/>
    <lineage>
        <taxon>Bacteria</taxon>
        <taxon>Pseudomonadati</taxon>
        <taxon>Bacteroidota</taxon>
        <taxon>Flavobacteriia</taxon>
        <taxon>Flavobacteriales</taxon>
        <taxon>Flavobacteriaceae</taxon>
        <taxon>Tenacibaculum</taxon>
    </lineage>
</organism>
<dbReference type="Pfam" id="PF01725">
    <property type="entry name" value="Ham1p_like"/>
    <property type="match status" value="1"/>
</dbReference>
<dbReference type="PANTHER" id="PTHR11067:SF9">
    <property type="entry name" value="INOSINE TRIPHOSPHATE PYROPHOSPHATASE"/>
    <property type="match status" value="1"/>
</dbReference>
<dbReference type="InterPro" id="IPR002637">
    <property type="entry name" value="RdgB/HAM1"/>
</dbReference>